<dbReference type="GO" id="GO:0016787">
    <property type="term" value="F:hydrolase activity"/>
    <property type="evidence" value="ECO:0007669"/>
    <property type="project" value="UniProtKB-KW"/>
</dbReference>
<dbReference type="Pfam" id="PF12146">
    <property type="entry name" value="Hydrolase_4"/>
    <property type="match status" value="1"/>
</dbReference>
<sequence>MTSVKLRWKIAIGVAVLAIAGLGYAGNYFYDYAVVPSEKDFLEGDTPGTDENQTGSEAQNWFTDAANREMWQLTSEDDLKLSAIYLPAEEKNQGKTAIIAHGYMGNAETMADYAKMYHDLGYNVLVPDARGHGQSEGDYIGFGWHERKDYLQWIDEILAKNGSEETITLYGISMGAATVMMTSGEDLPKNVTSIIEDCGYTNVNEELGYQLDQLFGLPAFPLMNVTSLVTKIRAGYFFGEADAVKQLQKNTRPIFFIHGDADTFVPYAMLDILYNATDAPKEKWVVSGAEHAKSYKTDPALYKEKIAAFLEKYDHPASE</sequence>
<dbReference type="InterPro" id="IPR052920">
    <property type="entry name" value="DNA-binding_regulatory"/>
</dbReference>
<dbReference type="Proteomes" id="UP000831692">
    <property type="component" value="Chromosome"/>
</dbReference>
<dbReference type="InterPro" id="IPR022742">
    <property type="entry name" value="Hydrolase_4"/>
</dbReference>
<keyword evidence="2" id="KW-0378">Hydrolase</keyword>
<dbReference type="SUPFAM" id="SSF53474">
    <property type="entry name" value="alpha/beta-Hydrolases"/>
    <property type="match status" value="1"/>
</dbReference>
<dbReference type="EMBL" id="AP025635">
    <property type="protein sequence ID" value="BDG66502.1"/>
    <property type="molecule type" value="Genomic_DNA"/>
</dbReference>
<keyword evidence="3" id="KW-1185">Reference proteome</keyword>
<dbReference type="InterPro" id="IPR029058">
    <property type="entry name" value="AB_hydrolase_fold"/>
</dbReference>
<accession>A0ABN6NJT8</accession>
<evidence type="ECO:0000259" key="1">
    <source>
        <dbReference type="Pfam" id="PF12146"/>
    </source>
</evidence>
<feature type="domain" description="Serine aminopeptidase S33" evidence="1">
    <location>
        <begin position="96"/>
        <end position="195"/>
    </location>
</feature>
<dbReference type="PANTHER" id="PTHR43358:SF4">
    <property type="entry name" value="ALPHA_BETA HYDROLASE FOLD-1 DOMAIN-CONTAINING PROTEIN"/>
    <property type="match status" value="1"/>
</dbReference>
<dbReference type="Gene3D" id="3.40.50.1820">
    <property type="entry name" value="alpha/beta hydrolase"/>
    <property type="match status" value="1"/>
</dbReference>
<proteinExistence type="predicted"/>
<organism evidence="2 3">
    <name type="scientific">Enterococcus innesii</name>
    <dbReference type="NCBI Taxonomy" id="2839759"/>
    <lineage>
        <taxon>Bacteria</taxon>
        <taxon>Bacillati</taxon>
        <taxon>Bacillota</taxon>
        <taxon>Bacilli</taxon>
        <taxon>Lactobacillales</taxon>
        <taxon>Enterococcaceae</taxon>
        <taxon>Enterococcus</taxon>
    </lineage>
</organism>
<name>A0ABN6NJT8_9ENTE</name>
<evidence type="ECO:0000313" key="2">
    <source>
        <dbReference type="EMBL" id="BDG66502.1"/>
    </source>
</evidence>
<gene>
    <name evidence="2" type="ORF">ENLAB_00660</name>
</gene>
<dbReference type="PANTHER" id="PTHR43358">
    <property type="entry name" value="ALPHA/BETA-HYDROLASE"/>
    <property type="match status" value="1"/>
</dbReference>
<evidence type="ECO:0000313" key="3">
    <source>
        <dbReference type="Proteomes" id="UP000831692"/>
    </source>
</evidence>
<reference evidence="2 3" key="1">
    <citation type="submission" date="2022-03" db="EMBL/GenBank/DDBJ databases">
        <title>Complete genome sequence of Enterococcus innesii DB-1.</title>
        <authorList>
            <person name="Fukuda D."/>
            <person name="Nolasco-Hipolito C."/>
        </authorList>
    </citation>
    <scope>NUCLEOTIDE SEQUENCE [LARGE SCALE GENOMIC DNA]</scope>
    <source>
        <strain evidence="2 3">DB-1</strain>
    </source>
</reference>
<protein>
    <submittedName>
        <fullName evidence="2">Alpha/beta hydrolase</fullName>
    </submittedName>
</protein>